<reference evidence="1 2" key="1">
    <citation type="journal article" date="2008" name="Nature">
        <title>The genome of Laccaria bicolor provides insights into mycorrhizal symbiosis.</title>
        <authorList>
            <person name="Martin F."/>
            <person name="Aerts A."/>
            <person name="Ahren D."/>
            <person name="Brun A."/>
            <person name="Danchin E.G.J."/>
            <person name="Duchaussoy F."/>
            <person name="Gibon J."/>
            <person name="Kohler A."/>
            <person name="Lindquist E."/>
            <person name="Pereda V."/>
            <person name="Salamov A."/>
            <person name="Shapiro H.J."/>
            <person name="Wuyts J."/>
            <person name="Blaudez D."/>
            <person name="Buee M."/>
            <person name="Brokstein P."/>
            <person name="Canbaeck B."/>
            <person name="Cohen D."/>
            <person name="Courty P.E."/>
            <person name="Coutinho P.M."/>
            <person name="Delaruelle C."/>
            <person name="Detter J.C."/>
            <person name="Deveau A."/>
            <person name="DiFazio S."/>
            <person name="Duplessis S."/>
            <person name="Fraissinet-Tachet L."/>
            <person name="Lucic E."/>
            <person name="Frey-Klett P."/>
            <person name="Fourrey C."/>
            <person name="Feussner I."/>
            <person name="Gay G."/>
            <person name="Grimwood J."/>
            <person name="Hoegger P.J."/>
            <person name="Jain P."/>
            <person name="Kilaru S."/>
            <person name="Labbe J."/>
            <person name="Lin Y.C."/>
            <person name="Legue V."/>
            <person name="Le Tacon F."/>
            <person name="Marmeisse R."/>
            <person name="Melayah D."/>
            <person name="Montanini B."/>
            <person name="Muratet M."/>
            <person name="Nehls U."/>
            <person name="Niculita-Hirzel H."/>
            <person name="Oudot-Le Secq M.P."/>
            <person name="Peter M."/>
            <person name="Quesneville H."/>
            <person name="Rajashekar B."/>
            <person name="Reich M."/>
            <person name="Rouhier N."/>
            <person name="Schmutz J."/>
            <person name="Yin T."/>
            <person name="Chalot M."/>
            <person name="Henrissat B."/>
            <person name="Kuees U."/>
            <person name="Lucas S."/>
            <person name="Van de Peer Y."/>
            <person name="Podila G.K."/>
            <person name="Polle A."/>
            <person name="Pukkila P.J."/>
            <person name="Richardson P.M."/>
            <person name="Rouze P."/>
            <person name="Sanders I.R."/>
            <person name="Stajich J.E."/>
            <person name="Tunlid A."/>
            <person name="Tuskan G."/>
            <person name="Grigoriev I.V."/>
        </authorList>
    </citation>
    <scope>NUCLEOTIDE SEQUENCE [LARGE SCALE GENOMIC DNA]</scope>
    <source>
        <strain evidence="2">S238N-H82 / ATCC MYA-4686</strain>
    </source>
</reference>
<organism evidence="2">
    <name type="scientific">Laccaria bicolor (strain S238N-H82 / ATCC MYA-4686)</name>
    <name type="common">Bicoloured deceiver</name>
    <name type="synonym">Laccaria laccata var. bicolor</name>
    <dbReference type="NCBI Taxonomy" id="486041"/>
    <lineage>
        <taxon>Eukaryota</taxon>
        <taxon>Fungi</taxon>
        <taxon>Dikarya</taxon>
        <taxon>Basidiomycota</taxon>
        <taxon>Agaricomycotina</taxon>
        <taxon>Agaricomycetes</taxon>
        <taxon>Agaricomycetidae</taxon>
        <taxon>Agaricales</taxon>
        <taxon>Agaricineae</taxon>
        <taxon>Hydnangiaceae</taxon>
        <taxon>Laccaria</taxon>
    </lineage>
</organism>
<dbReference type="RefSeq" id="XP_001886300.1">
    <property type="nucleotide sequence ID" value="XM_001886265.1"/>
</dbReference>
<evidence type="ECO:0000313" key="1">
    <source>
        <dbReference type="EMBL" id="EDR03159.1"/>
    </source>
</evidence>
<sequence length="173" mass="19690">MCTSPKPQRSIRDQIRKAGLDWLDYFDGWYYGGLWKLGSTYHAQLFDELYSNSDWIYHGLVVHAQRTSTFFKPMCYVENLGYFFRPADPSTAVSVVIGHLFSLSLTGHTTDWWCKAHKAPLHMQLANSWRIVRLRGTLFNSGPGPSILAVWSFLNTQGGLLTRSNALMVPLSN</sequence>
<dbReference type="EMBL" id="DS547126">
    <property type="protein sequence ID" value="EDR03159.1"/>
    <property type="molecule type" value="Genomic_DNA"/>
</dbReference>
<gene>
    <name evidence="1" type="ORF">LACBIDRAFT_331841</name>
</gene>
<dbReference type="HOGENOM" id="CLU_1547865_0_0_1"/>
<accession>B0DQQ9</accession>
<dbReference type="KEGG" id="lbc:LACBIDRAFT_331841"/>
<keyword evidence="2" id="KW-1185">Reference proteome</keyword>
<protein>
    <submittedName>
        <fullName evidence="1">Predicted protein</fullName>
    </submittedName>
</protein>
<dbReference type="AlphaFoldDB" id="B0DQQ9"/>
<dbReference type="GeneID" id="6081847"/>
<proteinExistence type="predicted"/>
<evidence type="ECO:0000313" key="2">
    <source>
        <dbReference type="Proteomes" id="UP000001194"/>
    </source>
</evidence>
<dbReference type="Proteomes" id="UP000001194">
    <property type="component" value="Unassembled WGS sequence"/>
</dbReference>
<name>B0DQQ9_LACBS</name>
<dbReference type="InParanoid" id="B0DQQ9"/>